<dbReference type="AlphaFoldDB" id="A0A1T4KXT5"/>
<dbReference type="OrthoDB" id="2112128at2"/>
<dbReference type="InterPro" id="IPR010664">
    <property type="entry name" value="LipoPS_assembly_LptC-rel"/>
</dbReference>
<accession>A0A1T4KXT5</accession>
<protein>
    <submittedName>
        <fullName evidence="2">Lipopolysaccharide-assembly, LptC-related</fullName>
    </submittedName>
</protein>
<dbReference type="Pfam" id="PF06835">
    <property type="entry name" value="LptC"/>
    <property type="match status" value="1"/>
</dbReference>
<evidence type="ECO:0000313" key="3">
    <source>
        <dbReference type="Proteomes" id="UP000190625"/>
    </source>
</evidence>
<dbReference type="RefSeq" id="WP_078809427.1">
    <property type="nucleotide sequence ID" value="NZ_FUWM01000007.1"/>
</dbReference>
<dbReference type="EMBL" id="FUWM01000007">
    <property type="protein sequence ID" value="SJZ47163.1"/>
    <property type="molecule type" value="Genomic_DNA"/>
</dbReference>
<organism evidence="2 3">
    <name type="scientific">Selenihalanaerobacter shriftii</name>
    <dbReference type="NCBI Taxonomy" id="142842"/>
    <lineage>
        <taxon>Bacteria</taxon>
        <taxon>Bacillati</taxon>
        <taxon>Bacillota</taxon>
        <taxon>Clostridia</taxon>
        <taxon>Halanaerobiales</taxon>
        <taxon>Halobacteroidaceae</taxon>
        <taxon>Selenihalanaerobacter</taxon>
    </lineage>
</organism>
<evidence type="ECO:0000313" key="2">
    <source>
        <dbReference type="EMBL" id="SJZ47163.1"/>
    </source>
</evidence>
<feature type="compositionally biased region" description="Basic and acidic residues" evidence="1">
    <location>
        <begin position="38"/>
        <end position="50"/>
    </location>
</feature>
<gene>
    <name evidence="2" type="ORF">SAMN02745118_00931</name>
</gene>
<dbReference type="STRING" id="142842.SAMN02745118_00931"/>
<feature type="region of interest" description="Disordered" evidence="1">
    <location>
        <begin position="28"/>
        <end position="50"/>
    </location>
</feature>
<keyword evidence="3" id="KW-1185">Reference proteome</keyword>
<reference evidence="3" key="1">
    <citation type="submission" date="2017-02" db="EMBL/GenBank/DDBJ databases">
        <authorList>
            <person name="Varghese N."/>
            <person name="Submissions S."/>
        </authorList>
    </citation>
    <scope>NUCLEOTIDE SEQUENCE [LARGE SCALE GENOMIC DNA]</scope>
    <source>
        <strain evidence="3">ATCC BAA-73</strain>
    </source>
</reference>
<dbReference type="Proteomes" id="UP000190625">
    <property type="component" value="Unassembled WGS sequence"/>
</dbReference>
<dbReference type="Gene3D" id="2.60.450.10">
    <property type="entry name" value="Lipopolysaccharide (LPS) transport protein A like domain"/>
    <property type="match status" value="1"/>
</dbReference>
<sequence>MWRRLIGVLIILLIAGGLFFSMNNDNMADNSNTKSSQPKKEEIKKEEKKEVPQKEISDALLKVYNVDKTTKLKLEAEKMIQLNNQSHLQLRKIKAKVFDEQKDQDKPNVTLVAAKGIYYPKEGRLEFFPPLSVMKEGLKVKADLLNWNQSKNHWQGKGNVVIIQKKKNIKLTGDSFTAYIDLDRLQVNGDTKLERLKVGDEVDF</sequence>
<proteinExistence type="predicted"/>
<name>A0A1T4KXT5_9FIRM</name>
<evidence type="ECO:0000256" key="1">
    <source>
        <dbReference type="SAM" id="MobiDB-lite"/>
    </source>
</evidence>